<dbReference type="InterPro" id="IPR045746">
    <property type="entry name" value="ACT14924-like_Acyltransf_dom"/>
</dbReference>
<reference evidence="2" key="1">
    <citation type="submission" date="2018-07" db="EMBL/GenBank/DDBJ databases">
        <authorList>
            <consortium name="Genoscope - CEA"/>
            <person name="William W."/>
        </authorList>
    </citation>
    <scope>NUCLEOTIDE SEQUENCE</scope>
    <source>
        <strain evidence="2">IK1</strain>
    </source>
</reference>
<dbReference type="AlphaFoldDB" id="A0A653AC13"/>
<sequence length="277" mass="32622">MIENTHYIDFEEVIRERLPNKKLPRPVYLLLKKIAHVDDFNNMFSALSGKMNLEFMHGVIDYLNLSVTVFGKENLKKNDKPMIFSSNHPLGALDAVTMGHVLGNIYGEKIKFYANEFLNELKPVREMFLPIYKYSSQSRSNAETVQEFFESDNHLITFPAGATSRMRKNGLQDLVWHKNFIQKSIQYQRDVVPLYFNAQNSRFFYTLQKIRELIHSKQNFEMLLLASEIFKQKGNQYTFYIGEPVLWETFDKSKTPIEWAAWMREKTYQLPGKYEIG</sequence>
<accession>A0A653AC13</accession>
<evidence type="ECO:0000259" key="1">
    <source>
        <dbReference type="Pfam" id="PF19576"/>
    </source>
</evidence>
<proteinExistence type="predicted"/>
<organism evidence="2">
    <name type="scientific">uncultured Paludibacter sp</name>
    <dbReference type="NCBI Taxonomy" id="497635"/>
    <lineage>
        <taxon>Bacteria</taxon>
        <taxon>Pseudomonadati</taxon>
        <taxon>Bacteroidota</taxon>
        <taxon>Bacteroidia</taxon>
        <taxon>Bacteroidales</taxon>
        <taxon>Paludibacteraceae</taxon>
        <taxon>Paludibacter</taxon>
        <taxon>environmental samples</taxon>
    </lineage>
</organism>
<feature type="domain" description="Putative acyltransferase ACT14924-like acyltransferase" evidence="1">
    <location>
        <begin position="21"/>
        <end position="271"/>
    </location>
</feature>
<dbReference type="GO" id="GO:0016746">
    <property type="term" value="F:acyltransferase activity"/>
    <property type="evidence" value="ECO:0007669"/>
    <property type="project" value="UniProtKB-KW"/>
</dbReference>
<gene>
    <name evidence="2" type="ORF">TRIP_D310007</name>
</gene>
<protein>
    <submittedName>
        <fullName evidence="2">Phospholipid/glycerol acyltransferase</fullName>
    </submittedName>
</protein>
<evidence type="ECO:0000313" key="2">
    <source>
        <dbReference type="EMBL" id="VBB45612.1"/>
    </source>
</evidence>
<keyword evidence="2" id="KW-0012">Acyltransferase</keyword>
<name>A0A653AC13_9BACT</name>
<dbReference type="EMBL" id="UPXZ01000025">
    <property type="protein sequence ID" value="VBB45612.1"/>
    <property type="molecule type" value="Genomic_DNA"/>
</dbReference>
<keyword evidence="2" id="KW-0808">Transferase</keyword>
<dbReference type="Pfam" id="PF19576">
    <property type="entry name" value="Acyltransf_2"/>
    <property type="match status" value="1"/>
</dbReference>